<accession>A0A437H2J9</accession>
<evidence type="ECO:0000313" key="4">
    <source>
        <dbReference type="EMBL" id="RVQ69712.1"/>
    </source>
</evidence>
<protein>
    <submittedName>
        <fullName evidence="4">AraC family transcriptional regulator</fullName>
    </submittedName>
</protein>
<evidence type="ECO:0000313" key="5">
    <source>
        <dbReference type="Proteomes" id="UP000283003"/>
    </source>
</evidence>
<comment type="caution">
    <text evidence="4">The sequence shown here is derived from an EMBL/GenBank/DDBJ whole genome shotgun (WGS) entry which is preliminary data.</text>
</comment>
<gene>
    <name evidence="4" type="ORF">EKN06_00045</name>
</gene>
<dbReference type="InterPro" id="IPR018060">
    <property type="entry name" value="HTH_AraC"/>
</dbReference>
<sequence length="242" mass="26295">MVTLIGHGPAPDCALPLHPVAFRFNGLTDERRPLLTYDRDFRPASANDTPLVLIAARAACDRLFSAHPDGGETWHLPSGLVMLALSILDCEGRGEARDTLRLARSIELLCQIHAALADGATLVATGSECDLSEGDVARVTAARRAIDQRWQDKITIAELARTTGLNRDKLARGFHGIYGATIAQVLSERRLSEARTMLLASDLPVATIAYRCSYLNNAAFTRAFNRRFGMAPSELRRTGIAG</sequence>
<feature type="domain" description="HTH araC/xylS-type" evidence="3">
    <location>
        <begin position="140"/>
        <end position="238"/>
    </location>
</feature>
<dbReference type="PANTHER" id="PTHR47893">
    <property type="entry name" value="REGULATORY PROTEIN PCHR"/>
    <property type="match status" value="1"/>
</dbReference>
<proteinExistence type="predicted"/>
<dbReference type="OrthoDB" id="7426043at2"/>
<dbReference type="InterPro" id="IPR053142">
    <property type="entry name" value="PchR_regulatory_protein"/>
</dbReference>
<dbReference type="SMART" id="SM00342">
    <property type="entry name" value="HTH_ARAC"/>
    <property type="match status" value="1"/>
</dbReference>
<evidence type="ECO:0000256" key="1">
    <source>
        <dbReference type="ARBA" id="ARBA00023015"/>
    </source>
</evidence>
<dbReference type="PROSITE" id="PS01124">
    <property type="entry name" value="HTH_ARAC_FAMILY_2"/>
    <property type="match status" value="1"/>
</dbReference>
<dbReference type="EMBL" id="RXOL01000001">
    <property type="protein sequence ID" value="RVQ69712.1"/>
    <property type="molecule type" value="Genomic_DNA"/>
</dbReference>
<dbReference type="GO" id="GO:0043565">
    <property type="term" value="F:sequence-specific DNA binding"/>
    <property type="evidence" value="ECO:0007669"/>
    <property type="project" value="InterPro"/>
</dbReference>
<reference evidence="4 5" key="1">
    <citation type="submission" date="2018-12" db="EMBL/GenBank/DDBJ databases">
        <title>Croceicoccus ponticola sp. nov., a lipolytic bacterium isolated from seawater.</title>
        <authorList>
            <person name="Yoon J.-H."/>
        </authorList>
    </citation>
    <scope>NUCLEOTIDE SEQUENCE [LARGE SCALE GENOMIC DNA]</scope>
    <source>
        <strain evidence="4 5">GM-16</strain>
    </source>
</reference>
<dbReference type="GO" id="GO:0003700">
    <property type="term" value="F:DNA-binding transcription factor activity"/>
    <property type="evidence" value="ECO:0007669"/>
    <property type="project" value="InterPro"/>
</dbReference>
<dbReference type="Pfam" id="PF12833">
    <property type="entry name" value="HTH_18"/>
    <property type="match status" value="1"/>
</dbReference>
<dbReference type="PANTHER" id="PTHR47893:SF1">
    <property type="entry name" value="REGULATORY PROTEIN PCHR"/>
    <property type="match status" value="1"/>
</dbReference>
<dbReference type="Gene3D" id="1.10.10.60">
    <property type="entry name" value="Homeodomain-like"/>
    <property type="match status" value="1"/>
</dbReference>
<keyword evidence="1" id="KW-0805">Transcription regulation</keyword>
<dbReference type="AlphaFoldDB" id="A0A437H2J9"/>
<keyword evidence="2" id="KW-0804">Transcription</keyword>
<organism evidence="4 5">
    <name type="scientific">Croceicoccus ponticola</name>
    <dbReference type="NCBI Taxonomy" id="2217664"/>
    <lineage>
        <taxon>Bacteria</taxon>
        <taxon>Pseudomonadati</taxon>
        <taxon>Pseudomonadota</taxon>
        <taxon>Alphaproteobacteria</taxon>
        <taxon>Sphingomonadales</taxon>
        <taxon>Erythrobacteraceae</taxon>
        <taxon>Croceicoccus</taxon>
    </lineage>
</organism>
<evidence type="ECO:0000259" key="3">
    <source>
        <dbReference type="PROSITE" id="PS01124"/>
    </source>
</evidence>
<evidence type="ECO:0000256" key="2">
    <source>
        <dbReference type="ARBA" id="ARBA00023163"/>
    </source>
</evidence>
<dbReference type="SUPFAM" id="SSF46689">
    <property type="entry name" value="Homeodomain-like"/>
    <property type="match status" value="1"/>
</dbReference>
<name>A0A437H2J9_9SPHN</name>
<keyword evidence="5" id="KW-1185">Reference proteome</keyword>
<dbReference type="Proteomes" id="UP000283003">
    <property type="component" value="Unassembled WGS sequence"/>
</dbReference>
<dbReference type="InterPro" id="IPR009057">
    <property type="entry name" value="Homeodomain-like_sf"/>
</dbReference>